<dbReference type="STRING" id="45607.A0A2T0FCD8"/>
<evidence type="ECO:0000256" key="1">
    <source>
        <dbReference type="ARBA" id="ARBA00004370"/>
    </source>
</evidence>
<dbReference type="GO" id="GO:0033116">
    <property type="term" value="C:endoplasmic reticulum-Golgi intermediate compartment membrane"/>
    <property type="evidence" value="ECO:0007669"/>
    <property type="project" value="UniProtKB-SubCell"/>
</dbReference>
<evidence type="ECO:0000256" key="4">
    <source>
        <dbReference type="ARBA" id="ARBA00023136"/>
    </source>
</evidence>
<dbReference type="InterPro" id="IPR045888">
    <property type="entry name" value="Erv"/>
</dbReference>
<proteinExistence type="inferred from homology"/>
<keyword evidence="9" id="KW-1185">Reference proteome</keyword>
<evidence type="ECO:0000256" key="3">
    <source>
        <dbReference type="ARBA" id="ARBA00022989"/>
    </source>
</evidence>
<reference evidence="8 9" key="1">
    <citation type="submission" date="2017-04" db="EMBL/GenBank/DDBJ databases">
        <title>Genome sequencing of [Candida] sorbophila.</title>
        <authorList>
            <person name="Ahn J.O."/>
        </authorList>
    </citation>
    <scope>NUCLEOTIDE SEQUENCE [LARGE SCALE GENOMIC DNA]</scope>
    <source>
        <strain evidence="8 9">DS02</strain>
    </source>
</reference>
<comment type="function">
    <text evidence="5">Plays a role in transport between endoplasmic reticulum and Golgi.</text>
</comment>
<comment type="caution">
    <text evidence="5">Lacks conserved residue(s) required for the propagation of feature annotation.</text>
</comment>
<gene>
    <name evidence="8" type="ORF">B9G98_00288</name>
</gene>
<evidence type="ECO:0000313" key="8">
    <source>
        <dbReference type="EMBL" id="PRT52668.1"/>
    </source>
</evidence>
<dbReference type="Pfam" id="PF07970">
    <property type="entry name" value="COPIIcoated_ERV"/>
    <property type="match status" value="1"/>
</dbReference>
<keyword evidence="5" id="KW-0813">Transport</keyword>
<dbReference type="RefSeq" id="XP_024662614.1">
    <property type="nucleotide sequence ID" value="XM_024806846.1"/>
</dbReference>
<name>A0A2T0FCD8_9ASCO</name>
<evidence type="ECO:0000259" key="6">
    <source>
        <dbReference type="Pfam" id="PF07970"/>
    </source>
</evidence>
<feature type="transmembrane region" description="Helical" evidence="5">
    <location>
        <begin position="20"/>
        <end position="38"/>
    </location>
</feature>
<sequence length="299" mass="33793">MVQVRYFDAFPKEENFRLPRMSPSTVVFFILTLIVLWLESTTFMGAHQDSEFSVHKGVADTFQVNFDVTVAAPCLQLEVGSSDVSGDRLLMGRLLDIRPLRGDDEVPSFFLIGSGWTSQFGHTVLGPEEEWCRFSGIFNTNRVRGQIFIRAAPWGGRLKAAAALNTSHGINELSFGPYYPSMQNPLDETAAAAPSLNQGYFYKLNLVPTVVQGFGVEMFTHQYSVETLPVNPRVLPGIYFEYDFEPISVTLTDSRMSFFQWLFRIANIVGGLKFGISWFLRRKADQNAEDIHDEFDEKV</sequence>
<protein>
    <recommendedName>
        <fullName evidence="5">Endoplasmic reticulum-Golgi intermediate compartment protein</fullName>
    </recommendedName>
</protein>
<keyword evidence="5" id="KW-0333">Golgi apparatus</keyword>
<keyword evidence="3 5" id="KW-1133">Transmembrane helix</keyword>
<evidence type="ECO:0000259" key="7">
    <source>
        <dbReference type="Pfam" id="PF13850"/>
    </source>
</evidence>
<evidence type="ECO:0000256" key="5">
    <source>
        <dbReference type="RuleBase" id="RU369013"/>
    </source>
</evidence>
<keyword evidence="5" id="KW-0931">ER-Golgi transport</keyword>
<comment type="similarity">
    <text evidence="5">Belongs to the ERGIC family.</text>
</comment>
<dbReference type="GO" id="GO:0006888">
    <property type="term" value="P:endoplasmic reticulum to Golgi vesicle-mediated transport"/>
    <property type="evidence" value="ECO:0007669"/>
    <property type="project" value="UniProtKB-UniRule"/>
</dbReference>
<dbReference type="GO" id="GO:0005789">
    <property type="term" value="C:endoplasmic reticulum membrane"/>
    <property type="evidence" value="ECO:0007669"/>
    <property type="project" value="UniProtKB-SubCell"/>
</dbReference>
<dbReference type="Proteomes" id="UP000238350">
    <property type="component" value="Unassembled WGS sequence"/>
</dbReference>
<dbReference type="InterPro" id="IPR039542">
    <property type="entry name" value="Erv_N"/>
</dbReference>
<keyword evidence="2 5" id="KW-0812">Transmembrane</keyword>
<dbReference type="Pfam" id="PF13850">
    <property type="entry name" value="ERGIC_N"/>
    <property type="match status" value="1"/>
</dbReference>
<dbReference type="GeneID" id="36514037"/>
<dbReference type="PANTHER" id="PTHR10984">
    <property type="entry name" value="ENDOPLASMIC RETICULUM-GOLGI INTERMEDIATE COMPARTMENT PROTEIN"/>
    <property type="match status" value="1"/>
</dbReference>
<feature type="domain" description="Endoplasmic reticulum vesicle transporter C-terminal" evidence="6">
    <location>
        <begin position="128"/>
        <end position="272"/>
    </location>
</feature>
<evidence type="ECO:0000256" key="2">
    <source>
        <dbReference type="ARBA" id="ARBA00022692"/>
    </source>
</evidence>
<organism evidence="8 9">
    <name type="scientific">Wickerhamiella sorbophila</name>
    <dbReference type="NCBI Taxonomy" id="45607"/>
    <lineage>
        <taxon>Eukaryota</taxon>
        <taxon>Fungi</taxon>
        <taxon>Dikarya</taxon>
        <taxon>Ascomycota</taxon>
        <taxon>Saccharomycotina</taxon>
        <taxon>Dipodascomycetes</taxon>
        <taxon>Dipodascales</taxon>
        <taxon>Trichomonascaceae</taxon>
        <taxon>Wickerhamiella</taxon>
    </lineage>
</organism>
<keyword evidence="5" id="KW-0256">Endoplasmic reticulum</keyword>
<feature type="domain" description="Endoplasmic reticulum vesicle transporter N-terminal" evidence="7">
    <location>
        <begin position="5"/>
        <end position="88"/>
    </location>
</feature>
<dbReference type="OrthoDB" id="5541786at2759"/>
<accession>A0A2T0FCD8</accession>
<dbReference type="AlphaFoldDB" id="A0A2T0FCD8"/>
<dbReference type="EMBL" id="NDIQ01000001">
    <property type="protein sequence ID" value="PRT52668.1"/>
    <property type="molecule type" value="Genomic_DNA"/>
</dbReference>
<comment type="caution">
    <text evidence="8">The sequence shown here is derived from an EMBL/GenBank/DDBJ whole genome shotgun (WGS) entry which is preliminary data.</text>
</comment>
<dbReference type="GO" id="GO:0006890">
    <property type="term" value="P:retrograde vesicle-mediated transport, Golgi to endoplasmic reticulum"/>
    <property type="evidence" value="ECO:0007669"/>
    <property type="project" value="TreeGrafter"/>
</dbReference>
<dbReference type="PANTHER" id="PTHR10984:SF81">
    <property type="entry name" value="ER-DERIVED VESICLES PROTEIN ERV41"/>
    <property type="match status" value="1"/>
</dbReference>
<dbReference type="GO" id="GO:0000139">
    <property type="term" value="C:Golgi membrane"/>
    <property type="evidence" value="ECO:0007669"/>
    <property type="project" value="UniProtKB-SubCell"/>
</dbReference>
<keyword evidence="4 5" id="KW-0472">Membrane</keyword>
<dbReference type="GO" id="GO:0030134">
    <property type="term" value="C:COPII-coated ER to Golgi transport vesicle"/>
    <property type="evidence" value="ECO:0007669"/>
    <property type="project" value="TreeGrafter"/>
</dbReference>
<comment type="subcellular location">
    <subcellularLocation>
        <location evidence="5">Endoplasmic reticulum membrane</location>
        <topology evidence="5">Multi-pass membrane protein</topology>
    </subcellularLocation>
    <subcellularLocation>
        <location evidence="5">Endoplasmic reticulum-Golgi intermediate compartment membrane</location>
        <topology evidence="5">Multi-pass membrane protein</topology>
    </subcellularLocation>
    <subcellularLocation>
        <location evidence="5">Golgi apparatus membrane</location>
        <topology evidence="5">Multi-pass membrane protein</topology>
    </subcellularLocation>
    <subcellularLocation>
        <location evidence="1">Membrane</location>
    </subcellularLocation>
</comment>
<evidence type="ECO:0000313" key="9">
    <source>
        <dbReference type="Proteomes" id="UP000238350"/>
    </source>
</evidence>
<dbReference type="InterPro" id="IPR012936">
    <property type="entry name" value="Erv_C"/>
</dbReference>